<protein>
    <submittedName>
        <fullName evidence="1">Uncharacterized protein</fullName>
    </submittedName>
</protein>
<evidence type="ECO:0000313" key="4">
    <source>
        <dbReference type="Proteomes" id="UP000628442"/>
    </source>
</evidence>
<reference evidence="1" key="3">
    <citation type="submission" date="2022-12" db="EMBL/GenBank/DDBJ databases">
        <authorList>
            <person name="Sun Q."/>
            <person name="Kim S."/>
        </authorList>
    </citation>
    <scope>NUCLEOTIDE SEQUENCE</scope>
    <source>
        <strain evidence="1">KCTC 12343</strain>
    </source>
</reference>
<dbReference type="Proteomes" id="UP000292307">
    <property type="component" value="Chromosome"/>
</dbReference>
<dbReference type="EMBL" id="BMWV01000011">
    <property type="protein sequence ID" value="GGY55927.1"/>
    <property type="molecule type" value="Genomic_DNA"/>
</dbReference>
<sequence length="153" mass="18016">MLNIDEALEIFDNFIFEMDDRIEAIEAEAEKHGLHLTHTMDSLEKIELLFFKLTRDASEDDRESLIISFGRLIGEIVRIEYNGRWHLSLDDPKNVYYNLPVIIGHAPMKDLEFSPLFAMRALWLRKKHGLLRQIIMGQIHPRELDLDDLIEEE</sequence>
<evidence type="ECO:0000313" key="1">
    <source>
        <dbReference type="EMBL" id="GGY55927.1"/>
    </source>
</evidence>
<keyword evidence="3" id="KW-1185">Reference proteome</keyword>
<dbReference type="AlphaFoldDB" id="A0A411X1A2"/>
<organism evidence="1 4">
    <name type="scientific">Pseudoduganella albidiflava</name>
    <dbReference type="NCBI Taxonomy" id="321983"/>
    <lineage>
        <taxon>Bacteria</taxon>
        <taxon>Pseudomonadati</taxon>
        <taxon>Pseudomonadota</taxon>
        <taxon>Betaproteobacteria</taxon>
        <taxon>Burkholderiales</taxon>
        <taxon>Oxalobacteraceae</taxon>
        <taxon>Telluria group</taxon>
        <taxon>Pseudoduganella</taxon>
    </lineage>
</organism>
<proteinExistence type="predicted"/>
<name>A0A411X1A2_9BURK</name>
<accession>A0A411X1A2</accession>
<reference evidence="1" key="1">
    <citation type="journal article" date="2014" name="Int. J. Syst. Evol. Microbiol.">
        <title>Complete genome sequence of Corynebacterium casei LMG S-19264T (=DSM 44701T), isolated from a smear-ripened cheese.</title>
        <authorList>
            <consortium name="US DOE Joint Genome Institute (JGI-PGF)"/>
            <person name="Walter F."/>
            <person name="Albersmeier A."/>
            <person name="Kalinowski J."/>
            <person name="Ruckert C."/>
        </authorList>
    </citation>
    <scope>NUCLEOTIDE SEQUENCE</scope>
    <source>
        <strain evidence="1">KCTC 12343</strain>
    </source>
</reference>
<evidence type="ECO:0000313" key="2">
    <source>
        <dbReference type="EMBL" id="QBI02743.1"/>
    </source>
</evidence>
<dbReference type="OrthoDB" id="8779193at2"/>
<dbReference type="RefSeq" id="WP_131146854.1">
    <property type="nucleotide sequence ID" value="NZ_BMWV01000011.1"/>
</dbReference>
<evidence type="ECO:0000313" key="3">
    <source>
        <dbReference type="Proteomes" id="UP000292307"/>
    </source>
</evidence>
<gene>
    <name evidence="2" type="ORF">EYF70_19225</name>
    <name evidence="1" type="ORF">GCM10007387_42940</name>
</gene>
<reference evidence="2 3" key="2">
    <citation type="submission" date="2019-02" db="EMBL/GenBank/DDBJ databases">
        <title>Draft Genome Sequences of Six Type Strains of the Genus Massilia.</title>
        <authorList>
            <person name="Miess H."/>
            <person name="Frediansyhah A."/>
            <person name="Gross H."/>
        </authorList>
    </citation>
    <scope>NUCLEOTIDE SEQUENCE [LARGE SCALE GENOMIC DNA]</scope>
    <source>
        <strain evidence="2 3">DSM 17472</strain>
    </source>
</reference>
<dbReference type="EMBL" id="CP036401">
    <property type="protein sequence ID" value="QBI02743.1"/>
    <property type="molecule type" value="Genomic_DNA"/>
</dbReference>
<dbReference type="Proteomes" id="UP000628442">
    <property type="component" value="Unassembled WGS sequence"/>
</dbReference>